<organism evidence="3 4">
    <name type="scientific">Candidatus Scalindua rubra</name>
    <dbReference type="NCBI Taxonomy" id="1872076"/>
    <lineage>
        <taxon>Bacteria</taxon>
        <taxon>Pseudomonadati</taxon>
        <taxon>Planctomycetota</taxon>
        <taxon>Candidatus Brocadiia</taxon>
        <taxon>Candidatus Brocadiales</taxon>
        <taxon>Candidatus Scalinduaceae</taxon>
        <taxon>Candidatus Scalindua</taxon>
    </lineage>
</organism>
<feature type="transmembrane region" description="Helical" evidence="1">
    <location>
        <begin position="102"/>
        <end position="122"/>
    </location>
</feature>
<dbReference type="EMBL" id="MAYW01000033">
    <property type="protein sequence ID" value="ODS33274.1"/>
    <property type="molecule type" value="Genomic_DNA"/>
</dbReference>
<evidence type="ECO:0000313" key="3">
    <source>
        <dbReference type="EMBL" id="ODS33274.1"/>
    </source>
</evidence>
<reference evidence="3 4" key="1">
    <citation type="submission" date="2016-07" db="EMBL/GenBank/DDBJ databases">
        <title>Draft genome of Scalindua rubra, obtained from a brine-seawater interface in the Red Sea, sheds light on salt adaptation in anammox bacteria.</title>
        <authorList>
            <person name="Speth D.R."/>
            <person name="Lagkouvardos I."/>
            <person name="Wang Y."/>
            <person name="Qian P.-Y."/>
            <person name="Dutilh B.E."/>
            <person name="Jetten M.S."/>
        </authorList>
    </citation>
    <scope>NUCLEOTIDE SEQUENCE [LARGE SCALE GENOMIC DNA]</scope>
    <source>
        <strain evidence="3">BSI-1</strain>
    </source>
</reference>
<dbReference type="AlphaFoldDB" id="A0A1E3XEA2"/>
<feature type="domain" description="Putative zinc-finger" evidence="2">
    <location>
        <begin position="3"/>
        <end position="36"/>
    </location>
</feature>
<keyword evidence="1" id="KW-1133">Transmembrane helix</keyword>
<dbReference type="Pfam" id="PF13490">
    <property type="entry name" value="zf-HC2"/>
    <property type="match status" value="1"/>
</dbReference>
<evidence type="ECO:0000313" key="4">
    <source>
        <dbReference type="Proteomes" id="UP000094056"/>
    </source>
</evidence>
<evidence type="ECO:0000256" key="1">
    <source>
        <dbReference type="SAM" id="Phobius"/>
    </source>
</evidence>
<dbReference type="InterPro" id="IPR027383">
    <property type="entry name" value="Znf_put"/>
</dbReference>
<keyword evidence="1" id="KW-0472">Membrane</keyword>
<proteinExistence type="predicted"/>
<comment type="caution">
    <text evidence="3">The sequence shown here is derived from an EMBL/GenBank/DDBJ whole genome shotgun (WGS) entry which is preliminary data.</text>
</comment>
<dbReference type="Proteomes" id="UP000094056">
    <property type="component" value="Unassembled WGS sequence"/>
</dbReference>
<protein>
    <recommendedName>
        <fullName evidence="2">Putative zinc-finger domain-containing protein</fullName>
    </recommendedName>
</protein>
<keyword evidence="1" id="KW-0812">Transmembrane</keyword>
<accession>A0A1E3XEA2</accession>
<gene>
    <name evidence="3" type="ORF">SCARUB_01595</name>
</gene>
<sequence length="275" mass="31699">MNCKEARRYINLFFDSELDSKTNFEISEHLSSCEDCNRRFTQEERIEKSFVSILKEDKDPKAEKTWERVISRFNHQAEPREETRLSYRSFPPERLWQAGRRYLVPATIAIIGMIIMLIMYIGQDSDKLTVVAQRCHKEYITNKIVPSIESVSPGEMSRYFSGKFTFPVVVSEIPDIKSHHVKLFGGKVCHLNGISAAYVMYHCCNTPVSVFILNTKDVENFSDMRRYLAGDRMLSKDADGTTFIAVPANQDTCVCVVADHDIELLRWIANNFTKT</sequence>
<name>A0A1E3XEA2_9BACT</name>
<evidence type="ECO:0000259" key="2">
    <source>
        <dbReference type="Pfam" id="PF13490"/>
    </source>
</evidence>